<feature type="binding site" evidence="1">
    <location>
        <position position="41"/>
    </location>
    <ligand>
        <name>substrate</name>
    </ligand>
</feature>
<comment type="function">
    <text evidence="1">Catalyzes a mechanistically unusual reaction, the ATP-dependent insertion of CO2 between the N7 and N8 nitrogen atoms of 7,8-diaminopelargonic acid (DAPA, also called 7,8-diammoniononanoate) to form a ureido ring.</text>
</comment>
<dbReference type="RefSeq" id="WP_344654517.1">
    <property type="nucleotide sequence ID" value="NZ_BAAAGX010000046.1"/>
</dbReference>
<protein>
    <recommendedName>
        <fullName evidence="1">ATP-dependent dethiobiotin synthetase BioD</fullName>
        <ecNumber evidence="1">6.3.3.3</ecNumber>
    </recommendedName>
    <alternativeName>
        <fullName evidence="1">DTB synthetase</fullName>
        <shortName evidence="1">DTBS</shortName>
    </alternativeName>
    <alternativeName>
        <fullName evidence="1">Dethiobiotin synthase</fullName>
    </alternativeName>
</protein>
<comment type="catalytic activity">
    <reaction evidence="1">
        <text>(7R,8S)-7,8-diammoniononanoate + CO2 + ATP = (4R,5S)-dethiobiotin + ADP + phosphate + 3 H(+)</text>
        <dbReference type="Rhea" id="RHEA:15805"/>
        <dbReference type="ChEBI" id="CHEBI:15378"/>
        <dbReference type="ChEBI" id="CHEBI:16526"/>
        <dbReference type="ChEBI" id="CHEBI:30616"/>
        <dbReference type="ChEBI" id="CHEBI:43474"/>
        <dbReference type="ChEBI" id="CHEBI:149469"/>
        <dbReference type="ChEBI" id="CHEBI:149473"/>
        <dbReference type="ChEBI" id="CHEBI:456216"/>
        <dbReference type="EC" id="6.3.3.3"/>
    </reaction>
</comment>
<comment type="subunit">
    <text evidence="1">Homodimer.</text>
</comment>
<feature type="active site" evidence="1">
    <location>
        <position position="37"/>
    </location>
</feature>
<feature type="binding site" evidence="1">
    <location>
        <begin position="170"/>
        <end position="171"/>
    </location>
    <ligand>
        <name>ATP</name>
        <dbReference type="ChEBI" id="CHEBI:30616"/>
    </ligand>
</feature>
<keyword evidence="3" id="KW-1185">Reference proteome</keyword>
<comment type="caution">
    <text evidence="2">The sequence shown here is derived from an EMBL/GenBank/DDBJ whole genome shotgun (WGS) entry which is preliminary data.</text>
</comment>
<keyword evidence="1" id="KW-0460">Magnesium</keyword>
<dbReference type="SUPFAM" id="SSF52540">
    <property type="entry name" value="P-loop containing nucleoside triphosphate hydrolases"/>
    <property type="match status" value="1"/>
</dbReference>
<keyword evidence="1" id="KW-0436">Ligase</keyword>
<dbReference type="InterPro" id="IPR004472">
    <property type="entry name" value="DTB_synth_BioD"/>
</dbReference>
<keyword evidence="1" id="KW-0093">Biotin biosynthesis</keyword>
<keyword evidence="1" id="KW-0067">ATP-binding</keyword>
<comment type="pathway">
    <text evidence="1">Cofactor biosynthesis; biotin biosynthesis; biotin from 7,8-diaminononanoate: step 1/2.</text>
</comment>
<dbReference type="Proteomes" id="UP001500967">
    <property type="component" value="Unassembled WGS sequence"/>
</dbReference>
<dbReference type="HAMAP" id="MF_00336">
    <property type="entry name" value="BioD"/>
    <property type="match status" value="1"/>
</dbReference>
<feature type="binding site" evidence="1">
    <location>
        <position position="16"/>
    </location>
    <ligand>
        <name>Mg(2+)</name>
        <dbReference type="ChEBI" id="CHEBI:18420"/>
    </ligand>
</feature>
<dbReference type="PANTHER" id="PTHR43210:SF5">
    <property type="entry name" value="DETHIOBIOTIN SYNTHETASE"/>
    <property type="match status" value="1"/>
</dbReference>
<sequence length="244" mass="24653">MGIVAVSETSIGAGTTITTAAIAALAGTRGLTVAVVKLAQTGVRPGEPGELTEIERLAPGVATYEYARYPDALSPEAAARHTGDRPLRLTAVAKSVAALDTEFDLVLVAGTGSLLERFGPDGWTLAELAWSVQAPVLLVTGTGRDAPSHTALAAEALTARGVRLAGLVVGSWPHDPDLVARSNVADLESIVGRPLTGALPAGPGPDGFSTVARAGLDAAWGGDFDAAAFRDRADPTPAGTSITG</sequence>
<evidence type="ECO:0000313" key="3">
    <source>
        <dbReference type="Proteomes" id="UP001500967"/>
    </source>
</evidence>
<comment type="subcellular location">
    <subcellularLocation>
        <location evidence="1">Cytoplasm</location>
    </subcellularLocation>
</comment>
<dbReference type="CDD" id="cd03109">
    <property type="entry name" value="DTBS"/>
    <property type="match status" value="1"/>
</dbReference>
<comment type="similarity">
    <text evidence="1">Belongs to the dethiobiotin synthetase family.</text>
</comment>
<keyword evidence="1" id="KW-0479">Metal-binding</keyword>
<dbReference type="EMBL" id="BAAAGX010000046">
    <property type="protein sequence ID" value="GAA0282891.1"/>
    <property type="molecule type" value="Genomic_DNA"/>
</dbReference>
<comment type="cofactor">
    <cofactor evidence="1">
        <name>Mg(2+)</name>
        <dbReference type="ChEBI" id="CHEBI:18420"/>
    </cofactor>
</comment>
<accession>A0ABP3F0F7</accession>
<keyword evidence="1" id="KW-0547">Nucleotide-binding</keyword>
<dbReference type="PANTHER" id="PTHR43210">
    <property type="entry name" value="DETHIOBIOTIN SYNTHETASE"/>
    <property type="match status" value="1"/>
</dbReference>
<evidence type="ECO:0000313" key="2">
    <source>
        <dbReference type="EMBL" id="GAA0282891.1"/>
    </source>
</evidence>
<dbReference type="EC" id="6.3.3.3" evidence="1"/>
<dbReference type="Pfam" id="PF13500">
    <property type="entry name" value="AAA_26"/>
    <property type="match status" value="1"/>
</dbReference>
<keyword evidence="1" id="KW-0963">Cytoplasm</keyword>
<comment type="caution">
    <text evidence="1">Lacks conserved residue(s) required for the propagation of feature annotation.</text>
</comment>
<gene>
    <name evidence="1 2" type="primary">bioD</name>
    <name evidence="2" type="ORF">GCM10009539_83630</name>
</gene>
<reference evidence="3" key="1">
    <citation type="journal article" date="2019" name="Int. J. Syst. Evol. Microbiol.">
        <title>The Global Catalogue of Microorganisms (GCM) 10K type strain sequencing project: providing services to taxonomists for standard genome sequencing and annotation.</title>
        <authorList>
            <consortium name="The Broad Institute Genomics Platform"/>
            <consortium name="The Broad Institute Genome Sequencing Center for Infectious Disease"/>
            <person name="Wu L."/>
            <person name="Ma J."/>
        </authorList>
    </citation>
    <scope>NUCLEOTIDE SEQUENCE [LARGE SCALE GENOMIC DNA]</scope>
    <source>
        <strain evidence="3">JCM 10425</strain>
    </source>
</reference>
<dbReference type="Gene3D" id="3.40.50.300">
    <property type="entry name" value="P-loop containing nucleotide triphosphate hydrolases"/>
    <property type="match status" value="1"/>
</dbReference>
<proteinExistence type="inferred from homology"/>
<name>A0ABP3F0F7_9ACTN</name>
<evidence type="ECO:0000256" key="1">
    <source>
        <dbReference type="HAMAP-Rule" id="MF_00336"/>
    </source>
</evidence>
<organism evidence="2 3">
    <name type="scientific">Cryptosporangium japonicum</name>
    <dbReference type="NCBI Taxonomy" id="80872"/>
    <lineage>
        <taxon>Bacteria</taxon>
        <taxon>Bacillati</taxon>
        <taxon>Actinomycetota</taxon>
        <taxon>Actinomycetes</taxon>
        <taxon>Cryptosporangiales</taxon>
        <taxon>Cryptosporangiaceae</taxon>
        <taxon>Cryptosporangium</taxon>
    </lineage>
</organism>
<dbReference type="InterPro" id="IPR027417">
    <property type="entry name" value="P-loop_NTPase"/>
</dbReference>